<feature type="region of interest" description="Disordered" evidence="1">
    <location>
        <begin position="95"/>
        <end position="114"/>
    </location>
</feature>
<name>A0ABN8QJA1_9CNID</name>
<accession>A0ABN8QJA1</accession>
<protein>
    <submittedName>
        <fullName evidence="2">Uncharacterized protein</fullName>
    </submittedName>
</protein>
<gene>
    <name evidence="2" type="ORF">PLOB_00007069</name>
</gene>
<feature type="non-terminal residue" evidence="2">
    <location>
        <position position="199"/>
    </location>
</feature>
<feature type="compositionally biased region" description="Basic residues" evidence="1">
    <location>
        <begin position="98"/>
        <end position="114"/>
    </location>
</feature>
<evidence type="ECO:0000313" key="3">
    <source>
        <dbReference type="Proteomes" id="UP001159405"/>
    </source>
</evidence>
<dbReference type="Proteomes" id="UP001159405">
    <property type="component" value="Unassembled WGS sequence"/>
</dbReference>
<evidence type="ECO:0000313" key="2">
    <source>
        <dbReference type="EMBL" id="CAH3165257.1"/>
    </source>
</evidence>
<evidence type="ECO:0000256" key="1">
    <source>
        <dbReference type="SAM" id="MobiDB-lite"/>
    </source>
</evidence>
<keyword evidence="3" id="KW-1185">Reference proteome</keyword>
<sequence>MAGDRLRRLNSSIKEHQSMLGKLKRVVNVLKEHDSTLFQSNGLILKQGEEFAHDFNVKQIQCVEAKVQKVTRDTETLEQSKDSFRSIFKGLHRDRISKGRRKKENRRKSTARKKKSICVGNPLGNDLPKCLLYPPCLAVPEGCIDVEKVSELLFDRDAAYIAQLLQGNHCSNAAGSRIITNLKPEVRDNVYRFMYPEEY</sequence>
<proteinExistence type="predicted"/>
<dbReference type="EMBL" id="CALNXK010000132">
    <property type="protein sequence ID" value="CAH3165257.1"/>
    <property type="molecule type" value="Genomic_DNA"/>
</dbReference>
<comment type="caution">
    <text evidence="2">The sequence shown here is derived from an EMBL/GenBank/DDBJ whole genome shotgun (WGS) entry which is preliminary data.</text>
</comment>
<reference evidence="2 3" key="1">
    <citation type="submission" date="2022-05" db="EMBL/GenBank/DDBJ databases">
        <authorList>
            <consortium name="Genoscope - CEA"/>
            <person name="William W."/>
        </authorList>
    </citation>
    <scope>NUCLEOTIDE SEQUENCE [LARGE SCALE GENOMIC DNA]</scope>
</reference>
<organism evidence="2 3">
    <name type="scientific">Porites lobata</name>
    <dbReference type="NCBI Taxonomy" id="104759"/>
    <lineage>
        <taxon>Eukaryota</taxon>
        <taxon>Metazoa</taxon>
        <taxon>Cnidaria</taxon>
        <taxon>Anthozoa</taxon>
        <taxon>Hexacorallia</taxon>
        <taxon>Scleractinia</taxon>
        <taxon>Fungiina</taxon>
        <taxon>Poritidae</taxon>
        <taxon>Porites</taxon>
    </lineage>
</organism>